<organism evidence="3">
    <name type="scientific">Mycobacterium sp. MOTT-90</name>
    <dbReference type="NCBI Taxonomy" id="1069227"/>
    <lineage>
        <taxon>Bacteria</taxon>
        <taxon>Bacillati</taxon>
        <taxon>Actinomycetota</taxon>
        <taxon>Actinomycetes</taxon>
        <taxon>Mycobacteriales</taxon>
        <taxon>Mycobacteriaceae</taxon>
        <taxon>Mycobacterium</taxon>
    </lineage>
</organism>
<proteinExistence type="predicted"/>
<dbReference type="AlphaFoldDB" id="A0A1L1VIC3"/>
<reference evidence="3" key="1">
    <citation type="submission" date="2011-03" db="EMBL/GenBank/DDBJ databases">
        <authorList>
            <person name="Lee H."/>
        </authorList>
    </citation>
    <scope>NUCLEOTIDE SEQUENCE</scope>
    <source>
        <strain evidence="3">MOTT90</strain>
        <plasmid evidence="3">pM90</plasmid>
    </source>
</reference>
<evidence type="ECO:0000313" key="3">
    <source>
        <dbReference type="EMBL" id="AFQ68249.1"/>
    </source>
</evidence>
<feature type="compositionally biased region" description="Pro residues" evidence="1">
    <location>
        <begin position="10"/>
        <end position="24"/>
    </location>
</feature>
<accession>A0A1L1VIC3</accession>
<keyword evidence="2" id="KW-0812">Transmembrane</keyword>
<keyword evidence="2" id="KW-0472">Membrane</keyword>
<evidence type="ECO:0008006" key="4">
    <source>
        <dbReference type="Google" id="ProtNLM"/>
    </source>
</evidence>
<sequence>MSETTRPPANWGPPTPYPPPAPLPPPAARRRWPVFVGGVAIGAVVAAATTAGFMAGTRDTSARTPVTITATLPAAPTPPAPLPAAEANRQTCDTWVSTGTLINDAATALAALPPGTKILDPTVRANPDWSAAVQRAAEQYKLAGDKLASGIAPGTAAILDQTATSTAGALHALATADATYDAAGGNSYDILKVSANTMDVLCERLAPR</sequence>
<protein>
    <recommendedName>
        <fullName evidence="4">Alanine and proline rich membrane protein</fullName>
    </recommendedName>
</protein>
<dbReference type="EMBL" id="JF699753">
    <property type="protein sequence ID" value="AFQ68249.1"/>
    <property type="molecule type" value="Genomic_DNA"/>
</dbReference>
<feature type="region of interest" description="Disordered" evidence="1">
    <location>
        <begin position="1"/>
        <end position="24"/>
    </location>
</feature>
<keyword evidence="2" id="KW-1133">Transmembrane helix</keyword>
<keyword evidence="3" id="KW-0614">Plasmid</keyword>
<name>A0A1L1VIC3_9MYCO</name>
<geneLocation type="plasmid" evidence="3">
    <name>pM90</name>
</geneLocation>
<evidence type="ECO:0000256" key="2">
    <source>
        <dbReference type="SAM" id="Phobius"/>
    </source>
</evidence>
<feature type="transmembrane region" description="Helical" evidence="2">
    <location>
        <begin position="32"/>
        <end position="55"/>
    </location>
</feature>
<evidence type="ECO:0000256" key="1">
    <source>
        <dbReference type="SAM" id="MobiDB-lite"/>
    </source>
</evidence>